<dbReference type="InterPro" id="IPR000587">
    <property type="entry name" value="Creatinase_N"/>
</dbReference>
<dbReference type="InterPro" id="IPR029149">
    <property type="entry name" value="Creatin/AminoP/Spt16_N"/>
</dbReference>
<sequence length="306" mass="34210">MSDASDGLVQWLERIYQRLTEYRVDAYLVPSSDAHLNEYVPTYQCRRAAISGFAGSAGDVLLSPHGNHLFVDSRYHLQAEQEVDTDQFRVHKVGLADAYTLKGWLTEMEKQRGTLRVGFDPFLHPMASHVSYAAALSASGSALVPINVNLIDEVWEDRPPAPAQPIYALPDEVTGRPVGDKLAAIRQRMTEAGAAALIVTKLDEIAWITNLRGSDIAYNPVFESYLIVESERATCFTRATPSAALRQELAGHIDFQAYEAYPQAVRQLEIPAGQAVWLDPTVRRWARACCCRRRCAFMNAATPWWR</sequence>
<dbReference type="Proteomes" id="UP001174909">
    <property type="component" value="Unassembled WGS sequence"/>
</dbReference>
<dbReference type="Gene3D" id="3.40.350.10">
    <property type="entry name" value="Creatinase/prolidase N-terminal domain"/>
    <property type="match status" value="2"/>
</dbReference>
<dbReference type="EMBL" id="CASHTH010000270">
    <property type="protein sequence ID" value="CAI7996510.1"/>
    <property type="molecule type" value="Genomic_DNA"/>
</dbReference>
<evidence type="ECO:0000259" key="1">
    <source>
        <dbReference type="Pfam" id="PF01321"/>
    </source>
</evidence>
<comment type="caution">
    <text evidence="2">The sequence shown here is derived from an EMBL/GenBank/DDBJ whole genome shotgun (WGS) entry which is preliminary data.</text>
</comment>
<dbReference type="SUPFAM" id="SSF53092">
    <property type="entry name" value="Creatinase/prolidase N-terminal domain"/>
    <property type="match status" value="2"/>
</dbReference>
<feature type="domain" description="Creatinase N-terminal" evidence="1">
    <location>
        <begin position="12"/>
        <end position="146"/>
    </location>
</feature>
<keyword evidence="2" id="KW-0645">Protease</keyword>
<organism evidence="2 3">
    <name type="scientific">Geodia barretti</name>
    <name type="common">Barrett's horny sponge</name>
    <dbReference type="NCBI Taxonomy" id="519541"/>
    <lineage>
        <taxon>Eukaryota</taxon>
        <taxon>Metazoa</taxon>
        <taxon>Porifera</taxon>
        <taxon>Demospongiae</taxon>
        <taxon>Heteroscleromorpha</taxon>
        <taxon>Tetractinellida</taxon>
        <taxon>Astrophorina</taxon>
        <taxon>Geodiidae</taxon>
        <taxon>Geodia</taxon>
    </lineage>
</organism>
<accession>A0AA35VX73</accession>
<keyword evidence="2" id="KW-0378">Hydrolase</keyword>
<name>A0AA35VX73_GEOBA</name>
<reference evidence="2" key="1">
    <citation type="submission" date="2023-03" db="EMBL/GenBank/DDBJ databases">
        <authorList>
            <person name="Steffen K."/>
            <person name="Cardenas P."/>
        </authorList>
    </citation>
    <scope>NUCLEOTIDE SEQUENCE</scope>
</reference>
<gene>
    <name evidence="2" type="ORF">GBAR_LOCUS1885</name>
</gene>
<evidence type="ECO:0000313" key="2">
    <source>
        <dbReference type="EMBL" id="CAI7996510.1"/>
    </source>
</evidence>
<dbReference type="Pfam" id="PF16189">
    <property type="entry name" value="Creatinase_N_2"/>
    <property type="match status" value="1"/>
</dbReference>
<evidence type="ECO:0000313" key="3">
    <source>
        <dbReference type="Proteomes" id="UP001174909"/>
    </source>
</evidence>
<dbReference type="InterPro" id="IPR050422">
    <property type="entry name" value="X-Pro_aminopeptidase_P"/>
</dbReference>
<dbReference type="AlphaFoldDB" id="A0AA35VX73"/>
<keyword evidence="3" id="KW-1185">Reference proteome</keyword>
<dbReference type="PANTHER" id="PTHR43763">
    <property type="entry name" value="XAA-PRO AMINOPEPTIDASE 1"/>
    <property type="match status" value="1"/>
</dbReference>
<protein>
    <submittedName>
        <fullName evidence="2">Xaa-Pro aminopeptidase 1</fullName>
    </submittedName>
</protein>
<dbReference type="GO" id="GO:0004177">
    <property type="term" value="F:aminopeptidase activity"/>
    <property type="evidence" value="ECO:0007669"/>
    <property type="project" value="UniProtKB-KW"/>
</dbReference>
<keyword evidence="2" id="KW-0031">Aminopeptidase</keyword>
<dbReference type="Pfam" id="PF01321">
    <property type="entry name" value="Creatinase_N"/>
    <property type="match status" value="1"/>
</dbReference>
<dbReference type="PANTHER" id="PTHR43763:SF6">
    <property type="entry name" value="XAA-PRO AMINOPEPTIDASE 1"/>
    <property type="match status" value="1"/>
</dbReference>
<proteinExistence type="predicted"/>